<dbReference type="Pfam" id="PF01940">
    <property type="entry name" value="DUF92"/>
    <property type="match status" value="1"/>
</dbReference>
<comment type="subcellular location">
    <subcellularLocation>
        <location evidence="1">Membrane</location>
        <topology evidence="1">Multi-pass membrane protein</topology>
    </subcellularLocation>
</comment>
<evidence type="ECO:0000256" key="6">
    <source>
        <dbReference type="SAM" id="Phobius"/>
    </source>
</evidence>
<dbReference type="PANTHER" id="PTHR13353">
    <property type="entry name" value="TRANSMEMBRANE PROTEIN 19"/>
    <property type="match status" value="1"/>
</dbReference>
<feature type="transmembrane region" description="Helical" evidence="6">
    <location>
        <begin position="210"/>
        <end position="231"/>
    </location>
</feature>
<proteinExistence type="inferred from homology"/>
<dbReference type="AlphaFoldDB" id="A0AAD2CV70"/>
<evidence type="ECO:0008006" key="9">
    <source>
        <dbReference type="Google" id="ProtNLM"/>
    </source>
</evidence>
<evidence type="ECO:0000256" key="4">
    <source>
        <dbReference type="ARBA" id="ARBA00022989"/>
    </source>
</evidence>
<feature type="transmembrane region" description="Helical" evidence="6">
    <location>
        <begin position="36"/>
        <end position="60"/>
    </location>
</feature>
<keyword evidence="3 6" id="KW-0812">Transmembrane</keyword>
<protein>
    <recommendedName>
        <fullName evidence="9">Transmembrane protein 19</fullName>
    </recommendedName>
</protein>
<comment type="caution">
    <text evidence="7">The sequence shown here is derived from an EMBL/GenBank/DDBJ whole genome shotgun (WGS) entry which is preliminary data.</text>
</comment>
<dbReference type="PANTHER" id="PTHR13353:SF5">
    <property type="entry name" value="TRANSMEMBRANE PROTEIN 19"/>
    <property type="match status" value="1"/>
</dbReference>
<keyword evidence="4 6" id="KW-1133">Transmembrane helix</keyword>
<feature type="transmembrane region" description="Helical" evidence="6">
    <location>
        <begin position="270"/>
        <end position="289"/>
    </location>
</feature>
<dbReference type="Proteomes" id="UP001295423">
    <property type="component" value="Unassembled WGS sequence"/>
</dbReference>
<dbReference type="InterPro" id="IPR002794">
    <property type="entry name" value="DUF92_TMEM19"/>
</dbReference>
<accession>A0AAD2CV70</accession>
<organism evidence="7 8">
    <name type="scientific">Cylindrotheca closterium</name>
    <dbReference type="NCBI Taxonomy" id="2856"/>
    <lineage>
        <taxon>Eukaryota</taxon>
        <taxon>Sar</taxon>
        <taxon>Stramenopiles</taxon>
        <taxon>Ochrophyta</taxon>
        <taxon>Bacillariophyta</taxon>
        <taxon>Bacillariophyceae</taxon>
        <taxon>Bacillariophycidae</taxon>
        <taxon>Bacillariales</taxon>
        <taxon>Bacillariaceae</taxon>
        <taxon>Cylindrotheca</taxon>
    </lineage>
</organism>
<keyword evidence="8" id="KW-1185">Reference proteome</keyword>
<evidence type="ECO:0000256" key="2">
    <source>
        <dbReference type="ARBA" id="ARBA00009012"/>
    </source>
</evidence>
<evidence type="ECO:0000256" key="1">
    <source>
        <dbReference type="ARBA" id="ARBA00004141"/>
    </source>
</evidence>
<comment type="similarity">
    <text evidence="2">Belongs to the TMEM19 family.</text>
</comment>
<feature type="transmembrane region" description="Helical" evidence="6">
    <location>
        <begin position="6"/>
        <end position="24"/>
    </location>
</feature>
<name>A0AAD2CV70_9STRA</name>
<evidence type="ECO:0000313" key="8">
    <source>
        <dbReference type="Proteomes" id="UP001295423"/>
    </source>
</evidence>
<evidence type="ECO:0000256" key="5">
    <source>
        <dbReference type="ARBA" id="ARBA00023136"/>
    </source>
</evidence>
<evidence type="ECO:0000313" key="7">
    <source>
        <dbReference type="EMBL" id="CAJ1942786.1"/>
    </source>
</evidence>
<sequence>MQPFSLKANAIGFVVATFLSWRGIKKKGLTRSGAATAFCVGFLLVCTGLRGFNLLVFYLLGTKATKFRKEIKQKMDGTVVLSGTIARGPSQVLACSLLAVILSLVHGIYCGEEKPIDFGEFSVASKLTCGVVAHHATCLADTLASELGILATSPPVLIIQPWRGVPPGTNGGVTLLGCFWSGFGGLLMGLFTIAFDFISGISPLHVVPMLAFSTCCGLLGSLLDSLLGATIQQSLYDPDSKLAYQSNDDVKSATKVVSGSNILTNEQVNLVSVAATTFLGGWVLGPFFFP</sequence>
<gene>
    <name evidence="7" type="ORF">CYCCA115_LOCUS8121</name>
</gene>
<keyword evidence="5 6" id="KW-0472">Membrane</keyword>
<feature type="transmembrane region" description="Helical" evidence="6">
    <location>
        <begin position="173"/>
        <end position="198"/>
    </location>
</feature>
<evidence type="ECO:0000256" key="3">
    <source>
        <dbReference type="ARBA" id="ARBA00022692"/>
    </source>
</evidence>
<reference evidence="7" key="1">
    <citation type="submission" date="2023-08" db="EMBL/GenBank/DDBJ databases">
        <authorList>
            <person name="Audoor S."/>
            <person name="Bilcke G."/>
        </authorList>
    </citation>
    <scope>NUCLEOTIDE SEQUENCE</scope>
</reference>
<dbReference type="GO" id="GO:0016020">
    <property type="term" value="C:membrane"/>
    <property type="evidence" value="ECO:0007669"/>
    <property type="project" value="UniProtKB-SubCell"/>
</dbReference>
<dbReference type="EMBL" id="CAKOGP040001112">
    <property type="protein sequence ID" value="CAJ1942786.1"/>
    <property type="molecule type" value="Genomic_DNA"/>
</dbReference>